<gene>
    <name evidence="2" type="ORF">CTZ28_09170</name>
</gene>
<keyword evidence="1" id="KW-0812">Transmembrane</keyword>
<keyword evidence="1" id="KW-0472">Membrane</keyword>
<dbReference type="AlphaFoldDB" id="A0A3M0IHQ7"/>
<accession>A0A3M0IHQ7</accession>
<comment type="caution">
    <text evidence="2">The sequence shown here is derived from an EMBL/GenBank/DDBJ whole genome shotgun (WGS) entry which is preliminary data.</text>
</comment>
<protein>
    <submittedName>
        <fullName evidence="2">Uncharacterized protein</fullName>
    </submittedName>
</protein>
<organism evidence="2 3">
    <name type="scientific">Streptomyces shenzhenensis</name>
    <dbReference type="NCBI Taxonomy" id="943815"/>
    <lineage>
        <taxon>Bacteria</taxon>
        <taxon>Bacillati</taxon>
        <taxon>Actinomycetota</taxon>
        <taxon>Actinomycetes</taxon>
        <taxon>Kitasatosporales</taxon>
        <taxon>Streptomycetaceae</taxon>
        <taxon>Streptomyces</taxon>
    </lineage>
</organism>
<keyword evidence="1" id="KW-1133">Transmembrane helix</keyword>
<keyword evidence="3" id="KW-1185">Reference proteome</keyword>
<feature type="transmembrane region" description="Helical" evidence="1">
    <location>
        <begin position="50"/>
        <end position="67"/>
    </location>
</feature>
<feature type="transmembrane region" description="Helical" evidence="1">
    <location>
        <begin position="17"/>
        <end position="38"/>
    </location>
</feature>
<proteinExistence type="predicted"/>
<dbReference type="EMBL" id="PENI01000004">
    <property type="protein sequence ID" value="RMB86403.1"/>
    <property type="molecule type" value="Genomic_DNA"/>
</dbReference>
<evidence type="ECO:0000313" key="2">
    <source>
        <dbReference type="EMBL" id="RMB86403.1"/>
    </source>
</evidence>
<dbReference type="Proteomes" id="UP000270471">
    <property type="component" value="Unassembled WGS sequence"/>
</dbReference>
<reference evidence="2 3" key="1">
    <citation type="submission" date="2017-11" db="EMBL/GenBank/DDBJ databases">
        <title>Draft genome of actinobacteria isolated from guarana (Paullinia cupana (Mart.) Ducke.</title>
        <authorList>
            <person name="Siqueira K.A."/>
            <person name="Liotti R.G."/>
            <person name="Mendes T.A.O."/>
            <person name="Soares M.A."/>
        </authorList>
    </citation>
    <scope>NUCLEOTIDE SEQUENCE [LARGE SCALE GENOMIC DNA]</scope>
    <source>
        <strain evidence="2 3">193</strain>
    </source>
</reference>
<name>A0A3M0IHQ7_9ACTN</name>
<sequence>MSSTSTHQPCDHPVRDVAIVVLIATVACLVAAVIVMSLNGGPLETVTGSGTTFLAVFAAGMTVLSHVRRA</sequence>
<evidence type="ECO:0000256" key="1">
    <source>
        <dbReference type="SAM" id="Phobius"/>
    </source>
</evidence>
<evidence type="ECO:0000313" key="3">
    <source>
        <dbReference type="Proteomes" id="UP000270471"/>
    </source>
</evidence>